<name>A0A316GI13_9RHOB</name>
<evidence type="ECO:0000256" key="1">
    <source>
        <dbReference type="ARBA" id="ARBA00000012"/>
    </source>
</evidence>
<evidence type="ECO:0000256" key="2">
    <source>
        <dbReference type="ARBA" id="ARBA00001946"/>
    </source>
</evidence>
<keyword evidence="5 9" id="KW-0808">Transferase</keyword>
<dbReference type="Gene3D" id="3.20.20.20">
    <property type="entry name" value="Dihydropteroate synthase-like"/>
    <property type="match status" value="1"/>
</dbReference>
<comment type="similarity">
    <text evidence="9">Belongs to the DHPS family.</text>
</comment>
<comment type="catalytic activity">
    <reaction evidence="1">
        <text>(7,8-dihydropterin-6-yl)methyl diphosphate + 4-aminobenzoate = 7,8-dihydropteroate + diphosphate</text>
        <dbReference type="Rhea" id="RHEA:19949"/>
        <dbReference type="ChEBI" id="CHEBI:17836"/>
        <dbReference type="ChEBI" id="CHEBI:17839"/>
        <dbReference type="ChEBI" id="CHEBI:33019"/>
        <dbReference type="ChEBI" id="CHEBI:72950"/>
        <dbReference type="EC" id="2.5.1.15"/>
    </reaction>
</comment>
<dbReference type="GO" id="GO:0005829">
    <property type="term" value="C:cytosol"/>
    <property type="evidence" value="ECO:0007669"/>
    <property type="project" value="TreeGrafter"/>
</dbReference>
<evidence type="ECO:0000259" key="10">
    <source>
        <dbReference type="PROSITE" id="PS50972"/>
    </source>
</evidence>
<accession>A0A316GI13</accession>
<dbReference type="GO" id="GO:0046656">
    <property type="term" value="P:folic acid biosynthetic process"/>
    <property type="evidence" value="ECO:0007669"/>
    <property type="project" value="UniProtKB-KW"/>
</dbReference>
<dbReference type="InterPro" id="IPR000489">
    <property type="entry name" value="Pterin-binding_dom"/>
</dbReference>
<comment type="caution">
    <text evidence="11">The sequence shown here is derived from an EMBL/GenBank/DDBJ whole genome shotgun (WGS) entry which is preliminary data.</text>
</comment>
<dbReference type="GO" id="GO:0046654">
    <property type="term" value="P:tetrahydrofolate biosynthetic process"/>
    <property type="evidence" value="ECO:0007669"/>
    <property type="project" value="UniProtKB-UniPathway"/>
</dbReference>
<protein>
    <recommendedName>
        <fullName evidence="4 9">Dihydropteroate synthase</fullName>
        <shortName evidence="9">DHPS</shortName>
        <ecNumber evidence="4 9">2.5.1.15</ecNumber>
    </recommendedName>
    <alternativeName>
        <fullName evidence="9">Dihydropteroate pyrophosphorylase</fullName>
    </alternativeName>
</protein>
<evidence type="ECO:0000256" key="6">
    <source>
        <dbReference type="ARBA" id="ARBA00022723"/>
    </source>
</evidence>
<dbReference type="OrthoDB" id="9811744at2"/>
<keyword evidence="7 9" id="KW-0460">Magnesium</keyword>
<comment type="pathway">
    <text evidence="3 9">Cofactor biosynthesis; tetrahydrofolate biosynthesis; 7,8-dihydrofolate from 2-amino-4-hydroxy-6-hydroxymethyl-7,8-dihydropteridine diphosphate and 4-aminobenzoate: step 1/2.</text>
</comment>
<dbReference type="NCBIfam" id="TIGR01496">
    <property type="entry name" value="DHPS"/>
    <property type="match status" value="1"/>
</dbReference>
<organism evidence="11 12">
    <name type="scientific">Roseicyclus mahoneyensis</name>
    <dbReference type="NCBI Taxonomy" id="164332"/>
    <lineage>
        <taxon>Bacteria</taxon>
        <taxon>Pseudomonadati</taxon>
        <taxon>Pseudomonadota</taxon>
        <taxon>Alphaproteobacteria</taxon>
        <taxon>Rhodobacterales</taxon>
        <taxon>Roseobacteraceae</taxon>
        <taxon>Roseicyclus</taxon>
    </lineage>
</organism>
<dbReference type="EMBL" id="QGGW01000004">
    <property type="protein sequence ID" value="PWK60480.1"/>
    <property type="molecule type" value="Genomic_DNA"/>
</dbReference>
<dbReference type="RefSeq" id="WP_109667752.1">
    <property type="nucleotide sequence ID" value="NZ_QGGW01000004.1"/>
</dbReference>
<evidence type="ECO:0000256" key="7">
    <source>
        <dbReference type="ARBA" id="ARBA00022842"/>
    </source>
</evidence>
<evidence type="ECO:0000313" key="12">
    <source>
        <dbReference type="Proteomes" id="UP000245708"/>
    </source>
</evidence>
<dbReference type="InterPro" id="IPR006390">
    <property type="entry name" value="DHP_synth_dom"/>
</dbReference>
<gene>
    <name evidence="11" type="ORF">C7455_104116</name>
</gene>
<proteinExistence type="inferred from homology"/>
<evidence type="ECO:0000256" key="4">
    <source>
        <dbReference type="ARBA" id="ARBA00012458"/>
    </source>
</evidence>
<dbReference type="PROSITE" id="PS00793">
    <property type="entry name" value="DHPS_2"/>
    <property type="match status" value="1"/>
</dbReference>
<evidence type="ECO:0000256" key="3">
    <source>
        <dbReference type="ARBA" id="ARBA00004763"/>
    </source>
</evidence>
<keyword evidence="6 9" id="KW-0479">Metal-binding</keyword>
<dbReference type="GO" id="GO:0004156">
    <property type="term" value="F:dihydropteroate synthase activity"/>
    <property type="evidence" value="ECO:0007669"/>
    <property type="project" value="UniProtKB-EC"/>
</dbReference>
<dbReference type="AlphaFoldDB" id="A0A316GI13"/>
<dbReference type="GO" id="GO:0046872">
    <property type="term" value="F:metal ion binding"/>
    <property type="evidence" value="ECO:0007669"/>
    <property type="project" value="UniProtKB-KW"/>
</dbReference>
<comment type="function">
    <text evidence="9">Catalyzes the condensation of para-aminobenzoate (pABA) with 6-hydroxymethyl-7,8-dihydropterin diphosphate (DHPt-PP) to form 7,8-dihydropteroate (H2Pte), the immediate precursor of folate derivatives.</text>
</comment>
<keyword evidence="8 9" id="KW-0289">Folate biosynthesis</keyword>
<dbReference type="PANTHER" id="PTHR20941:SF1">
    <property type="entry name" value="FOLIC ACID SYNTHESIS PROTEIN FOL1"/>
    <property type="match status" value="1"/>
</dbReference>
<dbReference type="PROSITE" id="PS50972">
    <property type="entry name" value="PTERIN_BINDING"/>
    <property type="match status" value="1"/>
</dbReference>
<feature type="domain" description="Pterin-binding" evidence="10">
    <location>
        <begin position="73"/>
        <end position="330"/>
    </location>
</feature>
<keyword evidence="12" id="KW-1185">Reference proteome</keyword>
<dbReference type="EC" id="2.5.1.15" evidence="4 9"/>
<evidence type="ECO:0000256" key="5">
    <source>
        <dbReference type="ARBA" id="ARBA00022679"/>
    </source>
</evidence>
<comment type="cofactor">
    <cofactor evidence="2 9">
        <name>Mg(2+)</name>
        <dbReference type="ChEBI" id="CHEBI:18420"/>
    </cofactor>
</comment>
<dbReference type="Pfam" id="PF00809">
    <property type="entry name" value="Pterin_bind"/>
    <property type="match status" value="1"/>
</dbReference>
<dbReference type="SUPFAM" id="SSF51717">
    <property type="entry name" value="Dihydropteroate synthetase-like"/>
    <property type="match status" value="1"/>
</dbReference>
<dbReference type="InterPro" id="IPR011005">
    <property type="entry name" value="Dihydropteroate_synth-like_sf"/>
</dbReference>
<reference evidence="11 12" key="1">
    <citation type="submission" date="2018-05" db="EMBL/GenBank/DDBJ databases">
        <title>Genomic Encyclopedia of Type Strains, Phase IV (KMG-IV): sequencing the most valuable type-strain genomes for metagenomic binning, comparative biology and taxonomic classification.</title>
        <authorList>
            <person name="Goeker M."/>
        </authorList>
    </citation>
    <scope>NUCLEOTIDE SEQUENCE [LARGE SCALE GENOMIC DNA]</scope>
    <source>
        <strain evidence="11 12">DSM 16097</strain>
    </source>
</reference>
<evidence type="ECO:0000256" key="9">
    <source>
        <dbReference type="RuleBase" id="RU361205"/>
    </source>
</evidence>
<dbReference type="CDD" id="cd00739">
    <property type="entry name" value="DHPS"/>
    <property type="match status" value="1"/>
</dbReference>
<dbReference type="InterPro" id="IPR045031">
    <property type="entry name" value="DHP_synth-like"/>
</dbReference>
<dbReference type="UniPathway" id="UPA00077">
    <property type="reaction ID" value="UER00156"/>
</dbReference>
<evidence type="ECO:0000313" key="11">
    <source>
        <dbReference type="EMBL" id="PWK60480.1"/>
    </source>
</evidence>
<dbReference type="PROSITE" id="PS00792">
    <property type="entry name" value="DHPS_1"/>
    <property type="match status" value="1"/>
</dbReference>
<dbReference type="PANTHER" id="PTHR20941">
    <property type="entry name" value="FOLATE SYNTHESIS PROTEINS"/>
    <property type="match status" value="1"/>
</dbReference>
<sequence length="338" mass="35027">MEPRYLRPIPLTDPAPCGDALMLAGGWVRFTHVESLSRGAPPRIIAAADLPPEHLAPFLAPRAPFAGLSLDRPRLMGIVNVTPDSFSDGGRHADPTAALAQVEAMLAQGADVIDIGGESTRPGARELAEAEEIARILPVIEALAARGMATPVSLDTRKAGVARAGLAAGVRIVNDVSGLRFDPALAGVVAEAGAALIVMHSIGTPQTMQALAADAYGDVVLDVYDALAACVAQAEAAGVPRTRIMIDPGIGFGKTLDQNLAILRRLSLFHGLGCAVLLGASRKGMIGTIAGEPVAARRAPGSAAIGLWAVAQGMQMLRVHDMETHQQALALWQALAVQ</sequence>
<evidence type="ECO:0000256" key="8">
    <source>
        <dbReference type="ARBA" id="ARBA00022909"/>
    </source>
</evidence>
<dbReference type="Proteomes" id="UP000245708">
    <property type="component" value="Unassembled WGS sequence"/>
</dbReference>